<dbReference type="EC" id="2.3.1.269" evidence="9"/>
<dbReference type="InterPro" id="IPR045378">
    <property type="entry name" value="LNT_N"/>
</dbReference>
<feature type="transmembrane region" description="Helical" evidence="9">
    <location>
        <begin position="87"/>
        <end position="110"/>
    </location>
</feature>
<evidence type="ECO:0000256" key="6">
    <source>
        <dbReference type="ARBA" id="ARBA00022989"/>
    </source>
</evidence>
<dbReference type="PANTHER" id="PTHR38686:SF1">
    <property type="entry name" value="APOLIPOPROTEIN N-ACYLTRANSFERASE"/>
    <property type="match status" value="1"/>
</dbReference>
<reference evidence="11" key="2">
    <citation type="submission" date="2020-09" db="EMBL/GenBank/DDBJ databases">
        <authorList>
            <person name="Sun Q."/>
            <person name="Kim S."/>
        </authorList>
    </citation>
    <scope>NUCLEOTIDE SEQUENCE</scope>
    <source>
        <strain evidence="11">KCTC 23310</strain>
    </source>
</reference>
<keyword evidence="4 9" id="KW-0808">Transferase</keyword>
<name>A0A918THK4_9RHOB</name>
<feature type="transmembrane region" description="Helical" evidence="9">
    <location>
        <begin position="161"/>
        <end position="183"/>
    </location>
</feature>
<evidence type="ECO:0000256" key="5">
    <source>
        <dbReference type="ARBA" id="ARBA00022692"/>
    </source>
</evidence>
<keyword evidence="12" id="KW-1185">Reference proteome</keyword>
<evidence type="ECO:0000313" key="11">
    <source>
        <dbReference type="EMBL" id="GHC47941.1"/>
    </source>
</evidence>
<sequence>MRRWGRPAGRQMGLALLGGMLAAFGQAPIGLWPVTLLGLGLLIRQVALAENRPAALWLGWAGGLGHFALAMSWIVAPFLVEPETYGWMAPFALVLMAGGLALFWALAAGLAHVAGQGRASRAALFALTLVLAEALRGWTFTGLPWAMPGHVFIGSAFDQTAALGGALLLTLLATAVAACPVIWPRTGLFPALALLTAAFTYGQSRLAEPLPADHGASLRLVQPGIDQAAKWDPVQAEANFASLIRLSRQGDSVPDLVIWPETAIPYLFDPSIAQAIARGTGGLQVATGAQIIEGDAAYNALVVLDGQGALAARYDKAHLVPFGEYFPFGDLAYRWFGLRAFAAQQGYGYAKGPGPVLLDLGPLGHVLPLICYEAVFARDLHAAPDGADWLLQITNDAWFGIWQGPFQHFDQARLRAIEQGKPLVRVGNTGISALIDARGRVLALLPLGEVGTLDVTLPGRLEPPPYAQHGDWPIIGLIATLFALIAARLRRGPH</sequence>
<dbReference type="AlphaFoldDB" id="A0A918THK4"/>
<dbReference type="InterPro" id="IPR003010">
    <property type="entry name" value="C-N_Hydrolase"/>
</dbReference>
<dbReference type="InterPro" id="IPR036526">
    <property type="entry name" value="C-N_Hydrolase_sf"/>
</dbReference>
<keyword evidence="7 9" id="KW-0472">Membrane</keyword>
<dbReference type="Pfam" id="PF00795">
    <property type="entry name" value="CN_hydrolase"/>
    <property type="match status" value="1"/>
</dbReference>
<keyword evidence="8 9" id="KW-0012">Acyltransferase</keyword>
<evidence type="ECO:0000256" key="8">
    <source>
        <dbReference type="ARBA" id="ARBA00023315"/>
    </source>
</evidence>
<evidence type="ECO:0000256" key="2">
    <source>
        <dbReference type="ARBA" id="ARBA00010065"/>
    </source>
</evidence>
<comment type="caution">
    <text evidence="9">Lacks conserved residue(s) required for the propagation of feature annotation.</text>
</comment>
<keyword evidence="6 9" id="KW-1133">Transmembrane helix</keyword>
<dbReference type="SUPFAM" id="SSF56317">
    <property type="entry name" value="Carbon-nitrogen hydrolase"/>
    <property type="match status" value="1"/>
</dbReference>
<feature type="transmembrane region" description="Helical" evidence="9">
    <location>
        <begin position="55"/>
        <end position="75"/>
    </location>
</feature>
<dbReference type="Proteomes" id="UP000638981">
    <property type="component" value="Unassembled WGS sequence"/>
</dbReference>
<dbReference type="EMBL" id="BMYJ01000002">
    <property type="protein sequence ID" value="GHC47941.1"/>
    <property type="molecule type" value="Genomic_DNA"/>
</dbReference>
<dbReference type="PANTHER" id="PTHR38686">
    <property type="entry name" value="APOLIPOPROTEIN N-ACYLTRANSFERASE"/>
    <property type="match status" value="1"/>
</dbReference>
<dbReference type="InterPro" id="IPR004563">
    <property type="entry name" value="Apolipo_AcylTrfase"/>
</dbReference>
<comment type="pathway">
    <text evidence="9">Protein modification; lipoprotein biosynthesis (N-acyl transfer).</text>
</comment>
<dbReference type="GO" id="GO:0016410">
    <property type="term" value="F:N-acyltransferase activity"/>
    <property type="evidence" value="ECO:0007669"/>
    <property type="project" value="UniProtKB-UniRule"/>
</dbReference>
<evidence type="ECO:0000256" key="1">
    <source>
        <dbReference type="ARBA" id="ARBA00004651"/>
    </source>
</evidence>
<feature type="transmembrane region" description="Helical" evidence="9">
    <location>
        <begin position="20"/>
        <end position="43"/>
    </location>
</feature>
<comment type="subcellular location">
    <subcellularLocation>
        <location evidence="1 9">Cell membrane</location>
        <topology evidence="1 9">Multi-pass membrane protein</topology>
    </subcellularLocation>
</comment>
<comment type="similarity">
    <text evidence="2 9">Belongs to the CN hydrolase family. Apolipoprotein N-acyltransferase subfamily.</text>
</comment>
<accession>A0A918THK4</accession>
<dbReference type="CDD" id="cd07571">
    <property type="entry name" value="ALP_N-acyl_transferase"/>
    <property type="match status" value="1"/>
</dbReference>
<dbReference type="Pfam" id="PF20154">
    <property type="entry name" value="LNT_N"/>
    <property type="match status" value="1"/>
</dbReference>
<evidence type="ECO:0000256" key="7">
    <source>
        <dbReference type="ARBA" id="ARBA00023136"/>
    </source>
</evidence>
<dbReference type="NCBIfam" id="TIGR00546">
    <property type="entry name" value="lnt"/>
    <property type="match status" value="1"/>
</dbReference>
<dbReference type="HAMAP" id="MF_01148">
    <property type="entry name" value="Lnt"/>
    <property type="match status" value="1"/>
</dbReference>
<evidence type="ECO:0000256" key="4">
    <source>
        <dbReference type="ARBA" id="ARBA00022679"/>
    </source>
</evidence>
<dbReference type="GO" id="GO:0042158">
    <property type="term" value="P:lipoprotein biosynthetic process"/>
    <property type="evidence" value="ECO:0007669"/>
    <property type="project" value="UniProtKB-UniRule"/>
</dbReference>
<dbReference type="GO" id="GO:0005886">
    <property type="term" value="C:plasma membrane"/>
    <property type="evidence" value="ECO:0007669"/>
    <property type="project" value="UniProtKB-SubCell"/>
</dbReference>
<comment type="catalytic activity">
    <reaction evidence="9">
        <text>N-terminal S-1,2-diacyl-sn-glyceryl-L-cysteinyl-[lipoprotein] + a glycerophospholipid = N-acyl-S-1,2-diacyl-sn-glyceryl-L-cysteinyl-[lipoprotein] + a 2-acyl-sn-glycero-3-phospholipid + H(+)</text>
        <dbReference type="Rhea" id="RHEA:48228"/>
        <dbReference type="Rhea" id="RHEA-COMP:14681"/>
        <dbReference type="Rhea" id="RHEA-COMP:14684"/>
        <dbReference type="ChEBI" id="CHEBI:15378"/>
        <dbReference type="ChEBI" id="CHEBI:136912"/>
        <dbReference type="ChEBI" id="CHEBI:140656"/>
        <dbReference type="ChEBI" id="CHEBI:140657"/>
        <dbReference type="ChEBI" id="CHEBI:140660"/>
        <dbReference type="EC" id="2.3.1.269"/>
    </reaction>
</comment>
<keyword evidence="5 9" id="KW-0812">Transmembrane</keyword>
<comment type="function">
    <text evidence="9">Catalyzes the phospholipid dependent N-acylation of the N-terminal cysteine of apolipoprotein, the last step in lipoprotein maturation.</text>
</comment>
<dbReference type="Gene3D" id="3.60.110.10">
    <property type="entry name" value="Carbon-nitrogen hydrolase"/>
    <property type="match status" value="1"/>
</dbReference>
<comment type="caution">
    <text evidence="11">The sequence shown here is derived from an EMBL/GenBank/DDBJ whole genome shotgun (WGS) entry which is preliminary data.</text>
</comment>
<dbReference type="PROSITE" id="PS50263">
    <property type="entry name" value="CN_HYDROLASE"/>
    <property type="match status" value="1"/>
</dbReference>
<keyword evidence="3 9" id="KW-1003">Cell membrane</keyword>
<reference evidence="11" key="1">
    <citation type="journal article" date="2014" name="Int. J. Syst. Evol. Microbiol.">
        <title>Complete genome sequence of Corynebacterium casei LMG S-19264T (=DSM 44701T), isolated from a smear-ripened cheese.</title>
        <authorList>
            <consortium name="US DOE Joint Genome Institute (JGI-PGF)"/>
            <person name="Walter F."/>
            <person name="Albersmeier A."/>
            <person name="Kalinowski J."/>
            <person name="Ruckert C."/>
        </authorList>
    </citation>
    <scope>NUCLEOTIDE SEQUENCE</scope>
    <source>
        <strain evidence="11">KCTC 23310</strain>
    </source>
</reference>
<gene>
    <name evidence="9 11" type="primary">lnt</name>
    <name evidence="11" type="ORF">GCM10007315_07310</name>
</gene>
<organism evidence="11 12">
    <name type="scientific">Neogemmobacter tilapiae</name>
    <dbReference type="NCBI Taxonomy" id="875041"/>
    <lineage>
        <taxon>Bacteria</taxon>
        <taxon>Pseudomonadati</taxon>
        <taxon>Pseudomonadota</taxon>
        <taxon>Alphaproteobacteria</taxon>
        <taxon>Rhodobacterales</taxon>
        <taxon>Paracoccaceae</taxon>
        <taxon>Neogemmobacter</taxon>
    </lineage>
</organism>
<feature type="domain" description="CN hydrolase" evidence="10">
    <location>
        <begin position="221"/>
        <end position="459"/>
    </location>
</feature>
<evidence type="ECO:0000256" key="9">
    <source>
        <dbReference type="HAMAP-Rule" id="MF_01148"/>
    </source>
</evidence>
<evidence type="ECO:0000259" key="10">
    <source>
        <dbReference type="PROSITE" id="PS50263"/>
    </source>
</evidence>
<proteinExistence type="inferred from homology"/>
<protein>
    <recommendedName>
        <fullName evidence="9">Apolipoprotein N-acyltransferase</fullName>
        <shortName evidence="9">ALP N-acyltransferase</shortName>
        <ecNumber evidence="9">2.3.1.269</ecNumber>
    </recommendedName>
</protein>
<evidence type="ECO:0000313" key="12">
    <source>
        <dbReference type="Proteomes" id="UP000638981"/>
    </source>
</evidence>
<evidence type="ECO:0000256" key="3">
    <source>
        <dbReference type="ARBA" id="ARBA00022475"/>
    </source>
</evidence>